<dbReference type="CDD" id="cd01745">
    <property type="entry name" value="GATase1_2"/>
    <property type="match status" value="1"/>
</dbReference>
<dbReference type="PANTHER" id="PTHR43235">
    <property type="entry name" value="GLUTAMINE AMIDOTRANSFERASE PB2B2.05-RELATED"/>
    <property type="match status" value="1"/>
</dbReference>
<protein>
    <recommendedName>
        <fullName evidence="5">gamma-glutamyl-gamma-aminobutyrate hydrolase</fullName>
        <ecNumber evidence="5">3.5.1.94</ecNumber>
    </recommendedName>
</protein>
<dbReference type="GO" id="GO:0006598">
    <property type="term" value="P:polyamine catabolic process"/>
    <property type="evidence" value="ECO:0007669"/>
    <property type="project" value="TreeGrafter"/>
</dbReference>
<evidence type="ECO:0000256" key="1">
    <source>
        <dbReference type="ARBA" id="ARBA00011083"/>
    </source>
</evidence>
<keyword evidence="6" id="KW-0315">Glutamine amidotransferase</keyword>
<dbReference type="GO" id="GO:0033969">
    <property type="term" value="F:gamma-glutamyl-gamma-aminobutyrate hydrolase activity"/>
    <property type="evidence" value="ECO:0007669"/>
    <property type="project" value="UniProtKB-EC"/>
</dbReference>
<dbReference type="Gene3D" id="3.40.50.880">
    <property type="match status" value="1"/>
</dbReference>
<dbReference type="EC" id="3.5.1.94" evidence="5"/>
<dbReference type="AlphaFoldDB" id="A0A0G4K830"/>
<dbReference type="FunFam" id="3.40.50.880:FF:000030">
    <property type="entry name" value="Gamma-glutamyl-gamma-aminobutyrate hydrolase PuuD"/>
    <property type="match status" value="1"/>
</dbReference>
<name>A0A0G4K830_9SPIR</name>
<dbReference type="PANTHER" id="PTHR43235:SF1">
    <property type="entry name" value="GLUTAMINE AMIDOTRANSFERASE PB2B2.05-RELATED"/>
    <property type="match status" value="1"/>
</dbReference>
<evidence type="ECO:0000313" key="7">
    <source>
        <dbReference type="Proteomes" id="UP000043763"/>
    </source>
</evidence>
<evidence type="ECO:0000256" key="4">
    <source>
        <dbReference type="ARBA" id="ARBA00060634"/>
    </source>
</evidence>
<comment type="function">
    <text evidence="3">Involved in the breakdown of putrescine via hydrolysis of the gamma-glutamyl linkage of gamma-glutamyl-gamma-aminobutyrate.</text>
</comment>
<dbReference type="InterPro" id="IPR044668">
    <property type="entry name" value="PuuD-like"/>
</dbReference>
<organism evidence="6 7">
    <name type="scientific">Brachyspira suanatina</name>
    <dbReference type="NCBI Taxonomy" id="381802"/>
    <lineage>
        <taxon>Bacteria</taxon>
        <taxon>Pseudomonadati</taxon>
        <taxon>Spirochaetota</taxon>
        <taxon>Spirochaetia</taxon>
        <taxon>Brachyspirales</taxon>
        <taxon>Brachyspiraceae</taxon>
        <taxon>Brachyspira</taxon>
    </lineage>
</organism>
<dbReference type="Proteomes" id="UP000043763">
    <property type="component" value="Unassembled WGS sequence"/>
</dbReference>
<dbReference type="GO" id="GO:0016740">
    <property type="term" value="F:transferase activity"/>
    <property type="evidence" value="ECO:0007669"/>
    <property type="project" value="UniProtKB-KW"/>
</dbReference>
<accession>A0A0G4K830</accession>
<evidence type="ECO:0000256" key="5">
    <source>
        <dbReference type="ARBA" id="ARBA00066788"/>
    </source>
</evidence>
<comment type="pathway">
    <text evidence="4">Amine and polyamine degradation; putrescine degradation; 4-aminobutanoate from putrescine: step 4/4.</text>
</comment>
<reference evidence="7" key="1">
    <citation type="submission" date="2015-04" db="EMBL/GenBank/DDBJ databases">
        <authorList>
            <person name="Mushtaq Mamoona"/>
        </authorList>
    </citation>
    <scope>NUCLEOTIDE SEQUENCE [LARGE SCALE GENOMIC DNA]</scope>
    <source>
        <strain evidence="7">AN4859/03</strain>
    </source>
</reference>
<evidence type="ECO:0000256" key="3">
    <source>
        <dbReference type="ARBA" id="ARBA00055068"/>
    </source>
</evidence>
<dbReference type="PROSITE" id="PS51273">
    <property type="entry name" value="GATASE_TYPE_1"/>
    <property type="match status" value="1"/>
</dbReference>
<comment type="catalytic activity">
    <reaction evidence="2">
        <text>4-(gamma-L-glutamylamino)butanoate + H2O = 4-aminobutanoate + L-glutamate</text>
        <dbReference type="Rhea" id="RHEA:19737"/>
        <dbReference type="ChEBI" id="CHEBI:15377"/>
        <dbReference type="ChEBI" id="CHEBI:29985"/>
        <dbReference type="ChEBI" id="CHEBI:58800"/>
        <dbReference type="ChEBI" id="CHEBI:59888"/>
        <dbReference type="EC" id="3.5.1.94"/>
    </reaction>
</comment>
<evidence type="ECO:0000313" key="6">
    <source>
        <dbReference type="EMBL" id="CRF34058.1"/>
    </source>
</evidence>
<dbReference type="Pfam" id="PF07722">
    <property type="entry name" value="Peptidase_C26"/>
    <property type="match status" value="1"/>
</dbReference>
<evidence type="ECO:0000256" key="2">
    <source>
        <dbReference type="ARBA" id="ARBA00052718"/>
    </source>
</evidence>
<proteinExistence type="inferred from homology"/>
<dbReference type="EMBL" id="CVLB01000001">
    <property type="protein sequence ID" value="CRF34058.1"/>
    <property type="molecule type" value="Genomic_DNA"/>
</dbReference>
<dbReference type="InterPro" id="IPR029062">
    <property type="entry name" value="Class_I_gatase-like"/>
</dbReference>
<gene>
    <name evidence="6" type="ORF">BRSU_1847</name>
</gene>
<comment type="similarity">
    <text evidence="1">Belongs to the peptidase C26 family.</text>
</comment>
<dbReference type="GO" id="GO:0005829">
    <property type="term" value="C:cytosol"/>
    <property type="evidence" value="ECO:0007669"/>
    <property type="project" value="TreeGrafter"/>
</dbReference>
<keyword evidence="7" id="KW-1185">Reference proteome</keyword>
<dbReference type="RefSeq" id="WP_048595016.1">
    <property type="nucleotide sequence ID" value="NZ_CVLB01000001.1"/>
</dbReference>
<dbReference type="SUPFAM" id="SSF52317">
    <property type="entry name" value="Class I glutamine amidotransferase-like"/>
    <property type="match status" value="1"/>
</dbReference>
<dbReference type="InterPro" id="IPR011697">
    <property type="entry name" value="Peptidase_C26"/>
</dbReference>
<sequence length="238" mass="27087">MSVIGLSGNLLYENNSIPKAFINRSYVDSVIRSKGAPFIMPITEDEEIIKKMVENVDGIIMTGGVDVHPFRFDEEPIEKIGTISAERDEFDFTLMKYAVEMNKPIFGICRGIQVINVYFGGTLIQDIPSQRNTNILHSQTAEYHTATHKIQIVKDSIIYDMLDETSEVNSFHHQAVDKVAKDFKVTATAKDGIIEAIEYKKKDSFILGVQWHPELMSSRIVKMQNIFDMFIEVCESRK</sequence>
<dbReference type="OrthoDB" id="9806430at2"/>
<keyword evidence="6" id="KW-0808">Transferase</keyword>